<dbReference type="EMBL" id="GBXM01069391">
    <property type="protein sequence ID" value="JAH39186.1"/>
    <property type="molecule type" value="Transcribed_RNA"/>
</dbReference>
<dbReference type="AlphaFoldDB" id="A0A0E9SD19"/>
<name>A0A0E9SD19_ANGAN</name>
<reference evidence="1" key="2">
    <citation type="journal article" date="2015" name="Fish Shellfish Immunol.">
        <title>Early steps in the European eel (Anguilla anguilla)-Vibrio vulnificus interaction in the gills: Role of the RtxA13 toxin.</title>
        <authorList>
            <person name="Callol A."/>
            <person name="Pajuelo D."/>
            <person name="Ebbesson L."/>
            <person name="Teles M."/>
            <person name="MacKenzie S."/>
            <person name="Amaro C."/>
        </authorList>
    </citation>
    <scope>NUCLEOTIDE SEQUENCE</scope>
</reference>
<reference evidence="1" key="1">
    <citation type="submission" date="2014-11" db="EMBL/GenBank/DDBJ databases">
        <authorList>
            <person name="Amaro Gonzalez C."/>
        </authorList>
    </citation>
    <scope>NUCLEOTIDE SEQUENCE</scope>
</reference>
<protein>
    <submittedName>
        <fullName evidence="1">Uncharacterized protein</fullName>
    </submittedName>
</protein>
<sequence length="29" mass="3428">MAAKAKVAFLYRPIIVSLWLRLWTRHSSL</sequence>
<accession>A0A0E9SD19</accession>
<organism evidence="1">
    <name type="scientific">Anguilla anguilla</name>
    <name type="common">European freshwater eel</name>
    <name type="synonym">Muraena anguilla</name>
    <dbReference type="NCBI Taxonomy" id="7936"/>
    <lineage>
        <taxon>Eukaryota</taxon>
        <taxon>Metazoa</taxon>
        <taxon>Chordata</taxon>
        <taxon>Craniata</taxon>
        <taxon>Vertebrata</taxon>
        <taxon>Euteleostomi</taxon>
        <taxon>Actinopterygii</taxon>
        <taxon>Neopterygii</taxon>
        <taxon>Teleostei</taxon>
        <taxon>Anguilliformes</taxon>
        <taxon>Anguillidae</taxon>
        <taxon>Anguilla</taxon>
    </lineage>
</organism>
<proteinExistence type="predicted"/>
<evidence type="ECO:0000313" key="1">
    <source>
        <dbReference type="EMBL" id="JAH39186.1"/>
    </source>
</evidence>